<sequence>MGRSRIRKKQLSSGSESDVSPTPPKNKKPRRSAETNEEDGMIVEASTSRAVHRRTNGNASSSFENPSHGLTARNVFQRCGKIISIRLRNFMCHSNLYINFGPHINFLVGSNGSGKSAVITALALGLAGSARNTSRASSIQKLIKNGETNASIELTLCNTGLRPFKYDVYGPHITVVRQIRQSSSTYEMRDAQNRCVSKKLDEIRRLLLYFGISVENPIFVLNQEASREFLKDLEPASNYKLLMKATQLDLCAASLTQCHEQREHINYDLELLKKKKEKLKKLCHEEEEKLALIKNKEAIKIQLKEATTMLAWLKVTKIQDDLTKMEHTLKIIEKKNADLSQKTTQKNSTQLALAQQLEQIEETKQRIMESHQSQETRLRAVKRTIQDCLYKASSIKAGIKNVEKRLREEQTTYEGCQRHMNNYHEDYSEVKRLREQNAATLATLKVKVAESNELISRLRDEQNSTKNRMPATIEQVESVKNELSKLRKTEQSLQWEMESLLRNKSNKMSVYGEHAMQVANALRVQYSGSNAHKMPRGPIGMYITVPNPKYRDLIENQLAHCLRSYIVSTDKERVSLRALLQESYAGGNIPTIITSAFSNRVYNVSKYKVQNRSSNTTVLMDEIRCDDPVVMNYLIDTMRIETVLVTDSKEIAESLTSNSENVPPNLTRILVPNLGLEYSPSPNYAMYSIKITPARFIQVNVDDRIRQLKTEQESLRERAAILQPVYVKVKQKLDSDAKEISTKSNMINAHHTENTKALQRIMDIENFEYRELPALDVLETHLTTSGAKIEKCKEERKVLESQLREIDERKTQADEEAKGEQIILDGINKKVSDIDTASQELQRKARDLDRHYEENQRRFKQTNELLKSMLKDKKNLEEDLEKERREAQKVGDFIETNKSEERIRDKINRYKAKIKHYESMNLNSEEVEHKLSTLLDKLKAETENLENILCVVEKLRIEYHTRAQRFQRSRYHFFTMVQFQFKQALVCRQFEGSLEPNHKDKTLQISVFPPSGNKTSNTRSLSGGERSFTTVSLLKGLWSTSDHPFYFLDEYDVFTDEVNRTFITKLLIQEGTDFPNRQYCFLTPQDTKVDANHLITVHKLEAPEH</sequence>
<evidence type="ECO:0000256" key="11">
    <source>
        <dbReference type="ARBA" id="ARBA00023242"/>
    </source>
</evidence>
<dbReference type="FunCoup" id="B4MBX1">
    <property type="interactions" value="1472"/>
</dbReference>
<reference evidence="15 16" key="1">
    <citation type="journal article" date="2007" name="Nature">
        <title>Evolution of genes and genomes on the Drosophila phylogeny.</title>
        <authorList>
            <consortium name="Drosophila 12 Genomes Consortium"/>
            <person name="Clark A.G."/>
            <person name="Eisen M.B."/>
            <person name="Smith D.R."/>
            <person name="Bergman C.M."/>
            <person name="Oliver B."/>
            <person name="Markow T.A."/>
            <person name="Kaufman T.C."/>
            <person name="Kellis M."/>
            <person name="Gelbart W."/>
            <person name="Iyer V.N."/>
            <person name="Pollard D.A."/>
            <person name="Sackton T.B."/>
            <person name="Larracuente A.M."/>
            <person name="Singh N.D."/>
            <person name="Abad J.P."/>
            <person name="Abt D.N."/>
            <person name="Adryan B."/>
            <person name="Aguade M."/>
            <person name="Akashi H."/>
            <person name="Anderson W.W."/>
            <person name="Aquadro C.F."/>
            <person name="Ardell D.H."/>
            <person name="Arguello R."/>
            <person name="Artieri C.G."/>
            <person name="Barbash D.A."/>
            <person name="Barker D."/>
            <person name="Barsanti P."/>
            <person name="Batterham P."/>
            <person name="Batzoglou S."/>
            <person name="Begun D."/>
            <person name="Bhutkar A."/>
            <person name="Blanco E."/>
            <person name="Bosak S.A."/>
            <person name="Bradley R.K."/>
            <person name="Brand A.D."/>
            <person name="Brent M.R."/>
            <person name="Brooks A.N."/>
            <person name="Brown R.H."/>
            <person name="Butlin R.K."/>
            <person name="Caggese C."/>
            <person name="Calvi B.R."/>
            <person name="Bernardo de Carvalho A."/>
            <person name="Caspi A."/>
            <person name="Castrezana S."/>
            <person name="Celniker S.E."/>
            <person name="Chang J.L."/>
            <person name="Chapple C."/>
            <person name="Chatterji S."/>
            <person name="Chinwalla A."/>
            <person name="Civetta A."/>
            <person name="Clifton S.W."/>
            <person name="Comeron J.M."/>
            <person name="Costello J.C."/>
            <person name="Coyne J.A."/>
            <person name="Daub J."/>
            <person name="David R.G."/>
            <person name="Delcher A.L."/>
            <person name="Delehaunty K."/>
            <person name="Do C.B."/>
            <person name="Ebling H."/>
            <person name="Edwards K."/>
            <person name="Eickbush T."/>
            <person name="Evans J.D."/>
            <person name="Filipski A."/>
            <person name="Findeiss S."/>
            <person name="Freyhult E."/>
            <person name="Fulton L."/>
            <person name="Fulton R."/>
            <person name="Garcia A.C."/>
            <person name="Gardiner A."/>
            <person name="Garfield D.A."/>
            <person name="Garvin B.E."/>
            <person name="Gibson G."/>
            <person name="Gilbert D."/>
            <person name="Gnerre S."/>
            <person name="Godfrey J."/>
            <person name="Good R."/>
            <person name="Gotea V."/>
            <person name="Gravely B."/>
            <person name="Greenberg A.J."/>
            <person name="Griffiths-Jones S."/>
            <person name="Gross S."/>
            <person name="Guigo R."/>
            <person name="Gustafson E.A."/>
            <person name="Haerty W."/>
            <person name="Hahn M.W."/>
            <person name="Halligan D.L."/>
            <person name="Halpern A.L."/>
            <person name="Halter G.M."/>
            <person name="Han M.V."/>
            <person name="Heger A."/>
            <person name="Hillier L."/>
            <person name="Hinrichs A.S."/>
            <person name="Holmes I."/>
            <person name="Hoskins R.A."/>
            <person name="Hubisz M.J."/>
            <person name="Hultmark D."/>
            <person name="Huntley M.A."/>
            <person name="Jaffe D.B."/>
            <person name="Jagadeeshan S."/>
            <person name="Jeck W.R."/>
            <person name="Johnson J."/>
            <person name="Jones C.D."/>
            <person name="Jordan W.C."/>
            <person name="Karpen G.H."/>
            <person name="Kataoka E."/>
            <person name="Keightley P.D."/>
            <person name="Kheradpour P."/>
            <person name="Kirkness E.F."/>
            <person name="Koerich L.B."/>
            <person name="Kristiansen K."/>
            <person name="Kudrna D."/>
            <person name="Kulathinal R.J."/>
            <person name="Kumar S."/>
            <person name="Kwok R."/>
            <person name="Lander E."/>
            <person name="Langley C.H."/>
            <person name="Lapoint R."/>
            <person name="Lazzaro B.P."/>
            <person name="Lee S.J."/>
            <person name="Levesque L."/>
            <person name="Li R."/>
            <person name="Lin C.F."/>
            <person name="Lin M.F."/>
            <person name="Lindblad-Toh K."/>
            <person name="Llopart A."/>
            <person name="Long M."/>
            <person name="Low L."/>
            <person name="Lozovsky E."/>
            <person name="Lu J."/>
            <person name="Luo M."/>
            <person name="Machado C.A."/>
            <person name="Makalowski W."/>
            <person name="Marzo M."/>
            <person name="Matsuda M."/>
            <person name="Matzkin L."/>
            <person name="McAllister B."/>
            <person name="McBride C.S."/>
            <person name="McKernan B."/>
            <person name="McKernan K."/>
            <person name="Mendez-Lago M."/>
            <person name="Minx P."/>
            <person name="Mollenhauer M.U."/>
            <person name="Montooth K."/>
            <person name="Mount S.M."/>
            <person name="Mu X."/>
            <person name="Myers E."/>
            <person name="Negre B."/>
            <person name="Newfeld S."/>
            <person name="Nielsen R."/>
            <person name="Noor M.A."/>
            <person name="O'Grady P."/>
            <person name="Pachter L."/>
            <person name="Papaceit M."/>
            <person name="Parisi M.J."/>
            <person name="Parisi M."/>
            <person name="Parts L."/>
            <person name="Pedersen J.S."/>
            <person name="Pesole G."/>
            <person name="Phillippy A.M."/>
            <person name="Ponting C.P."/>
            <person name="Pop M."/>
            <person name="Porcelli D."/>
            <person name="Powell J.R."/>
            <person name="Prohaska S."/>
            <person name="Pruitt K."/>
            <person name="Puig M."/>
            <person name="Quesneville H."/>
            <person name="Ram K.R."/>
            <person name="Rand D."/>
            <person name="Rasmussen M.D."/>
            <person name="Reed L.K."/>
            <person name="Reenan R."/>
            <person name="Reily A."/>
            <person name="Remington K.A."/>
            <person name="Rieger T.T."/>
            <person name="Ritchie M.G."/>
            <person name="Robin C."/>
            <person name="Rogers Y.H."/>
            <person name="Rohde C."/>
            <person name="Rozas J."/>
            <person name="Rubenfield M.J."/>
            <person name="Ruiz A."/>
            <person name="Russo S."/>
            <person name="Salzberg S.L."/>
            <person name="Sanchez-Gracia A."/>
            <person name="Saranga D.J."/>
            <person name="Sato H."/>
            <person name="Schaeffer S.W."/>
            <person name="Schatz M.C."/>
            <person name="Schlenke T."/>
            <person name="Schwartz R."/>
            <person name="Segarra C."/>
            <person name="Singh R.S."/>
            <person name="Sirot L."/>
            <person name="Sirota M."/>
            <person name="Sisneros N.B."/>
            <person name="Smith C.D."/>
            <person name="Smith T.F."/>
            <person name="Spieth J."/>
            <person name="Stage D.E."/>
            <person name="Stark A."/>
            <person name="Stephan W."/>
            <person name="Strausberg R.L."/>
            <person name="Strempel S."/>
            <person name="Sturgill D."/>
            <person name="Sutton G."/>
            <person name="Sutton G.G."/>
            <person name="Tao W."/>
            <person name="Teichmann S."/>
            <person name="Tobari Y.N."/>
            <person name="Tomimura Y."/>
            <person name="Tsolas J.M."/>
            <person name="Valente V.L."/>
            <person name="Venter E."/>
            <person name="Venter J.C."/>
            <person name="Vicario S."/>
            <person name="Vieira F.G."/>
            <person name="Vilella A.J."/>
            <person name="Villasante A."/>
            <person name="Walenz B."/>
            <person name="Wang J."/>
            <person name="Wasserman M."/>
            <person name="Watts T."/>
            <person name="Wilson D."/>
            <person name="Wilson R.K."/>
            <person name="Wing R.A."/>
            <person name="Wolfner M.F."/>
            <person name="Wong A."/>
            <person name="Wong G.K."/>
            <person name="Wu C.I."/>
            <person name="Wu G."/>
            <person name="Yamamoto D."/>
            <person name="Yang H.P."/>
            <person name="Yang S.P."/>
            <person name="Yorke J.A."/>
            <person name="Yoshida K."/>
            <person name="Zdobnov E."/>
            <person name="Zhang P."/>
            <person name="Zhang Y."/>
            <person name="Zimin A.V."/>
            <person name="Baldwin J."/>
            <person name="Abdouelleil A."/>
            <person name="Abdulkadir J."/>
            <person name="Abebe A."/>
            <person name="Abera B."/>
            <person name="Abreu J."/>
            <person name="Acer S.C."/>
            <person name="Aftuck L."/>
            <person name="Alexander A."/>
            <person name="An P."/>
            <person name="Anderson E."/>
            <person name="Anderson S."/>
            <person name="Arachi H."/>
            <person name="Azer M."/>
            <person name="Bachantsang P."/>
            <person name="Barry A."/>
            <person name="Bayul T."/>
            <person name="Berlin A."/>
            <person name="Bessette D."/>
            <person name="Bloom T."/>
            <person name="Blye J."/>
            <person name="Boguslavskiy L."/>
            <person name="Bonnet C."/>
            <person name="Boukhgalter B."/>
            <person name="Bourzgui I."/>
            <person name="Brown A."/>
            <person name="Cahill P."/>
            <person name="Channer S."/>
            <person name="Cheshatsang Y."/>
            <person name="Chuda L."/>
            <person name="Citroen M."/>
            <person name="Collymore A."/>
            <person name="Cooke P."/>
            <person name="Costello M."/>
            <person name="D'Aco K."/>
            <person name="Daza R."/>
            <person name="De Haan G."/>
            <person name="DeGray S."/>
            <person name="DeMaso C."/>
            <person name="Dhargay N."/>
            <person name="Dooley K."/>
            <person name="Dooley E."/>
            <person name="Doricent M."/>
            <person name="Dorje P."/>
            <person name="Dorjee K."/>
            <person name="Dupes A."/>
            <person name="Elong R."/>
            <person name="Falk J."/>
            <person name="Farina A."/>
            <person name="Faro S."/>
            <person name="Ferguson D."/>
            <person name="Fisher S."/>
            <person name="Foley C.D."/>
            <person name="Franke A."/>
            <person name="Friedrich D."/>
            <person name="Gadbois L."/>
            <person name="Gearin G."/>
            <person name="Gearin C.R."/>
            <person name="Giannoukos G."/>
            <person name="Goode T."/>
            <person name="Graham J."/>
            <person name="Grandbois E."/>
            <person name="Grewal S."/>
            <person name="Gyaltsen K."/>
            <person name="Hafez N."/>
            <person name="Hagos B."/>
            <person name="Hall J."/>
            <person name="Henson C."/>
            <person name="Hollinger A."/>
            <person name="Honan T."/>
            <person name="Huard M.D."/>
            <person name="Hughes L."/>
            <person name="Hurhula B."/>
            <person name="Husby M.E."/>
            <person name="Kamat A."/>
            <person name="Kanga B."/>
            <person name="Kashin S."/>
            <person name="Khazanovich D."/>
            <person name="Kisner P."/>
            <person name="Lance K."/>
            <person name="Lara M."/>
            <person name="Lee W."/>
            <person name="Lennon N."/>
            <person name="Letendre F."/>
            <person name="LeVine R."/>
            <person name="Lipovsky A."/>
            <person name="Liu X."/>
            <person name="Liu J."/>
            <person name="Liu S."/>
            <person name="Lokyitsang T."/>
            <person name="Lokyitsang Y."/>
            <person name="Lubonja R."/>
            <person name="Lui A."/>
            <person name="MacDonald P."/>
            <person name="Magnisalis V."/>
            <person name="Maru K."/>
            <person name="Matthews C."/>
            <person name="McCusker W."/>
            <person name="McDonough S."/>
            <person name="Mehta T."/>
            <person name="Meldrim J."/>
            <person name="Meneus L."/>
            <person name="Mihai O."/>
            <person name="Mihalev A."/>
            <person name="Mihova T."/>
            <person name="Mittelman R."/>
            <person name="Mlenga V."/>
            <person name="Montmayeur A."/>
            <person name="Mulrain L."/>
            <person name="Navidi A."/>
            <person name="Naylor J."/>
            <person name="Negash T."/>
            <person name="Nguyen T."/>
            <person name="Nguyen N."/>
            <person name="Nicol R."/>
            <person name="Norbu C."/>
            <person name="Norbu N."/>
            <person name="Novod N."/>
            <person name="O'Neill B."/>
            <person name="Osman S."/>
            <person name="Markiewicz E."/>
            <person name="Oyono O.L."/>
            <person name="Patti C."/>
            <person name="Phunkhang P."/>
            <person name="Pierre F."/>
            <person name="Priest M."/>
            <person name="Raghuraman S."/>
            <person name="Rege F."/>
            <person name="Reyes R."/>
            <person name="Rise C."/>
            <person name="Rogov P."/>
            <person name="Ross K."/>
            <person name="Ryan E."/>
            <person name="Settipalli S."/>
            <person name="Shea T."/>
            <person name="Sherpa N."/>
            <person name="Shi L."/>
            <person name="Shih D."/>
            <person name="Sparrow T."/>
            <person name="Spaulding J."/>
            <person name="Stalker J."/>
            <person name="Stange-Thomann N."/>
            <person name="Stavropoulos S."/>
            <person name="Stone C."/>
            <person name="Strader C."/>
            <person name="Tesfaye S."/>
            <person name="Thomson T."/>
            <person name="Thoulutsang Y."/>
            <person name="Thoulutsang D."/>
            <person name="Topham K."/>
            <person name="Topping I."/>
            <person name="Tsamla T."/>
            <person name="Vassiliev H."/>
            <person name="Vo A."/>
            <person name="Wangchuk T."/>
            <person name="Wangdi T."/>
            <person name="Weiand M."/>
            <person name="Wilkinson J."/>
            <person name="Wilson A."/>
            <person name="Yadav S."/>
            <person name="Young G."/>
            <person name="Yu Q."/>
            <person name="Zembek L."/>
            <person name="Zhong D."/>
            <person name="Zimmer A."/>
            <person name="Zwirko Z."/>
            <person name="Jaffe D.B."/>
            <person name="Alvarez P."/>
            <person name="Brockman W."/>
            <person name="Butler J."/>
            <person name="Chin C."/>
            <person name="Gnerre S."/>
            <person name="Grabherr M."/>
            <person name="Kleber M."/>
            <person name="Mauceli E."/>
            <person name="MacCallum I."/>
        </authorList>
    </citation>
    <scope>NUCLEOTIDE SEQUENCE [LARGE SCALE GENOMIC DNA]</scope>
    <source>
        <strain evidence="16">Tucson 15010-1051.87</strain>
    </source>
</reference>
<protein>
    <recommendedName>
        <fullName evidence="14">RecF/RecN/SMC N-terminal domain-containing protein</fullName>
    </recommendedName>
</protein>
<dbReference type="GO" id="GO:0035861">
    <property type="term" value="C:site of double-strand break"/>
    <property type="evidence" value="ECO:0007669"/>
    <property type="project" value="TreeGrafter"/>
</dbReference>
<evidence type="ECO:0000256" key="7">
    <source>
        <dbReference type="ARBA" id="ARBA00022840"/>
    </source>
</evidence>
<dbReference type="InParanoid" id="B4MBX1"/>
<evidence type="ECO:0000313" key="15">
    <source>
        <dbReference type="EMBL" id="EDW58592.1"/>
    </source>
</evidence>
<dbReference type="HOGENOM" id="CLU_009063_0_0_1"/>
<evidence type="ECO:0000256" key="12">
    <source>
        <dbReference type="SAM" id="Coils"/>
    </source>
</evidence>
<dbReference type="GO" id="GO:0000724">
    <property type="term" value="P:double-strand break repair via homologous recombination"/>
    <property type="evidence" value="ECO:0007669"/>
    <property type="project" value="TreeGrafter"/>
</dbReference>
<comment type="similarity">
    <text evidence="3">Belongs to the SMC family. SMC6 subfamily.</text>
</comment>
<keyword evidence="5" id="KW-0547">Nucleotide-binding</keyword>
<dbReference type="Gene3D" id="3.40.50.300">
    <property type="entry name" value="P-loop containing nucleotide triphosphate hydrolases"/>
    <property type="match status" value="2"/>
</dbReference>
<keyword evidence="9" id="KW-0233">DNA recombination</keyword>
<feature type="coiled-coil region" evidence="12">
    <location>
        <begin position="789"/>
        <end position="958"/>
    </location>
</feature>
<dbReference type="SMR" id="B4MBX1"/>
<name>B4MBX1_DROVI</name>
<feature type="domain" description="RecF/RecN/SMC N-terminal" evidence="14">
    <location>
        <begin position="82"/>
        <end position="1071"/>
    </location>
</feature>
<evidence type="ECO:0000256" key="13">
    <source>
        <dbReference type="SAM" id="MobiDB-lite"/>
    </source>
</evidence>
<keyword evidence="11" id="KW-0539">Nucleus</keyword>
<dbReference type="InterPro" id="IPR003395">
    <property type="entry name" value="RecF/RecN/SMC_N"/>
</dbReference>
<dbReference type="eggNOG" id="KOG0250">
    <property type="taxonomic scope" value="Eukaryota"/>
</dbReference>
<dbReference type="GO" id="GO:0003684">
    <property type="term" value="F:damaged DNA binding"/>
    <property type="evidence" value="ECO:0007669"/>
    <property type="project" value="TreeGrafter"/>
</dbReference>
<dbReference type="STRING" id="7244.B4MBX1"/>
<dbReference type="GO" id="GO:0005634">
    <property type="term" value="C:nucleus"/>
    <property type="evidence" value="ECO:0007669"/>
    <property type="project" value="UniProtKB-SubCell"/>
</dbReference>
<evidence type="ECO:0000256" key="8">
    <source>
        <dbReference type="ARBA" id="ARBA00023054"/>
    </source>
</evidence>
<evidence type="ECO:0000256" key="5">
    <source>
        <dbReference type="ARBA" id="ARBA00022741"/>
    </source>
</evidence>
<dbReference type="OMA" id="MCHDHFY"/>
<feature type="compositionally biased region" description="Polar residues" evidence="13">
    <location>
        <begin position="11"/>
        <end position="20"/>
    </location>
</feature>
<evidence type="ECO:0000256" key="4">
    <source>
        <dbReference type="ARBA" id="ARBA00022454"/>
    </source>
</evidence>
<accession>B4MBX1</accession>
<dbReference type="InterPro" id="IPR027417">
    <property type="entry name" value="P-loop_NTPase"/>
</dbReference>
<keyword evidence="16" id="KW-1185">Reference proteome</keyword>
<keyword evidence="7" id="KW-0067">ATP-binding</keyword>
<feature type="compositionally biased region" description="Basic residues" evidence="13">
    <location>
        <begin position="1"/>
        <end position="10"/>
    </location>
</feature>
<dbReference type="EMBL" id="CH940656">
    <property type="protein sequence ID" value="EDW58592.1"/>
    <property type="molecule type" value="Genomic_DNA"/>
</dbReference>
<dbReference type="PANTHER" id="PTHR19306">
    <property type="entry name" value="STRUCTURAL MAINTENANCE OF CHROMOSOMES 5,6 SMC5, SMC6"/>
    <property type="match status" value="1"/>
</dbReference>
<proteinExistence type="inferred from homology"/>
<dbReference type="AlphaFoldDB" id="B4MBX1"/>
<evidence type="ECO:0000256" key="2">
    <source>
        <dbReference type="ARBA" id="ARBA00004286"/>
    </source>
</evidence>
<dbReference type="Proteomes" id="UP000008792">
    <property type="component" value="Unassembled WGS sequence"/>
</dbReference>
<keyword evidence="10" id="KW-0234">DNA repair</keyword>
<dbReference type="Pfam" id="PF02463">
    <property type="entry name" value="SMC_N"/>
    <property type="match status" value="1"/>
</dbReference>
<comment type="subcellular location">
    <subcellularLocation>
        <location evidence="2">Chromosome</location>
    </subcellularLocation>
    <subcellularLocation>
        <location evidence="1">Nucleus</location>
    </subcellularLocation>
</comment>
<evidence type="ECO:0000313" key="16">
    <source>
        <dbReference type="Proteomes" id="UP000008792"/>
    </source>
</evidence>
<organism evidence="15 16">
    <name type="scientific">Drosophila virilis</name>
    <name type="common">Fruit fly</name>
    <dbReference type="NCBI Taxonomy" id="7244"/>
    <lineage>
        <taxon>Eukaryota</taxon>
        <taxon>Metazoa</taxon>
        <taxon>Ecdysozoa</taxon>
        <taxon>Arthropoda</taxon>
        <taxon>Hexapoda</taxon>
        <taxon>Insecta</taxon>
        <taxon>Pterygota</taxon>
        <taxon>Neoptera</taxon>
        <taxon>Endopterygota</taxon>
        <taxon>Diptera</taxon>
        <taxon>Brachycera</taxon>
        <taxon>Muscomorpha</taxon>
        <taxon>Ephydroidea</taxon>
        <taxon>Drosophilidae</taxon>
        <taxon>Drosophila</taxon>
    </lineage>
</organism>
<dbReference type="PANTHER" id="PTHR19306:SF6">
    <property type="entry name" value="STRUCTURAL MAINTENANCE OF CHROMOSOMES PROTEIN 6"/>
    <property type="match status" value="1"/>
</dbReference>
<keyword evidence="6" id="KW-0227">DNA damage</keyword>
<keyword evidence="8 12" id="KW-0175">Coiled coil</keyword>
<dbReference type="OrthoDB" id="10072614at2759"/>
<dbReference type="GO" id="GO:0005524">
    <property type="term" value="F:ATP binding"/>
    <property type="evidence" value="ECO:0007669"/>
    <property type="project" value="UniProtKB-KW"/>
</dbReference>
<gene>
    <name evidence="15" type="primary">Dvir\GJ14526</name>
    <name evidence="15" type="ORF">Dvir_GJ14526</name>
</gene>
<feature type="region of interest" description="Disordered" evidence="13">
    <location>
        <begin position="1"/>
        <end position="67"/>
    </location>
</feature>
<evidence type="ECO:0000256" key="3">
    <source>
        <dbReference type="ARBA" id="ARBA00006793"/>
    </source>
</evidence>
<dbReference type="GO" id="GO:0003697">
    <property type="term" value="F:single-stranded DNA binding"/>
    <property type="evidence" value="ECO:0007669"/>
    <property type="project" value="TreeGrafter"/>
</dbReference>
<keyword evidence="4" id="KW-0158">Chromosome</keyword>
<dbReference type="KEGG" id="dvi:6635057"/>
<evidence type="ECO:0000256" key="1">
    <source>
        <dbReference type="ARBA" id="ARBA00004123"/>
    </source>
</evidence>
<evidence type="ECO:0000256" key="6">
    <source>
        <dbReference type="ARBA" id="ARBA00022763"/>
    </source>
</evidence>
<dbReference type="SUPFAM" id="SSF52540">
    <property type="entry name" value="P-loop containing nucleoside triphosphate hydrolases"/>
    <property type="match status" value="2"/>
</dbReference>
<evidence type="ECO:0000259" key="14">
    <source>
        <dbReference type="Pfam" id="PF02463"/>
    </source>
</evidence>
<dbReference type="GO" id="GO:0030915">
    <property type="term" value="C:Smc5-Smc6 complex"/>
    <property type="evidence" value="ECO:0007669"/>
    <property type="project" value="TreeGrafter"/>
</dbReference>
<evidence type="ECO:0000256" key="9">
    <source>
        <dbReference type="ARBA" id="ARBA00023172"/>
    </source>
</evidence>
<dbReference type="PhylomeDB" id="B4MBX1"/>
<evidence type="ECO:0000256" key="10">
    <source>
        <dbReference type="ARBA" id="ARBA00023204"/>
    </source>
</evidence>
<feature type="coiled-coil region" evidence="12">
    <location>
        <begin position="262"/>
        <end position="503"/>
    </location>
</feature>
<feature type="compositionally biased region" description="Polar residues" evidence="13">
    <location>
        <begin position="56"/>
        <end position="65"/>
    </location>
</feature>